<proteinExistence type="predicted"/>
<evidence type="ECO:0000256" key="1">
    <source>
        <dbReference type="SAM" id="MobiDB-lite"/>
    </source>
</evidence>
<dbReference type="InterPro" id="IPR021973">
    <property type="entry name" value="SprA-related"/>
</dbReference>
<feature type="region of interest" description="Disordered" evidence="1">
    <location>
        <begin position="16"/>
        <end position="89"/>
    </location>
</feature>
<protein>
    <recommendedName>
        <fullName evidence="4">SprA-related family protein</fullName>
    </recommendedName>
</protein>
<dbReference type="Proteomes" id="UP000277007">
    <property type="component" value="Unassembled WGS sequence"/>
</dbReference>
<feature type="compositionally biased region" description="Gly residues" evidence="1">
    <location>
        <begin position="162"/>
        <end position="172"/>
    </location>
</feature>
<evidence type="ECO:0000313" key="3">
    <source>
        <dbReference type="Proteomes" id="UP000277007"/>
    </source>
</evidence>
<dbReference type="EMBL" id="RXMA01000024">
    <property type="protein sequence ID" value="RTR16620.1"/>
    <property type="molecule type" value="Genomic_DNA"/>
</dbReference>
<dbReference type="OrthoDB" id="9812722at2"/>
<keyword evidence="3" id="KW-1185">Reference proteome</keyword>
<sequence>MGSPFGAYRSLAAGNQRVGAGGQADSTATATDGAGTSGAGASDGATTLSLSPQAQQQVQKLKQVDAEVRQHEAAHQAAGGGHAGAASFTFTRGPDGKSYATAGEVPIDISAESTPSATIAKMEQVKAAALAPSEPSPQDQRVAAQADALSAKAQAELRQQGGTSGDGAGDGNGSTVESANQTGASTRTSTANRSSDPSNRDGALSALSARGAAAYGNAQGLVGSAFGASRGASFVV</sequence>
<evidence type="ECO:0000313" key="2">
    <source>
        <dbReference type="EMBL" id="RTR16620.1"/>
    </source>
</evidence>
<feature type="compositionally biased region" description="Low complexity" evidence="1">
    <location>
        <begin position="23"/>
        <end position="61"/>
    </location>
</feature>
<dbReference type="Pfam" id="PF12118">
    <property type="entry name" value="SprA-related"/>
    <property type="match status" value="1"/>
</dbReference>
<feature type="region of interest" description="Disordered" evidence="1">
    <location>
        <begin position="128"/>
        <end position="204"/>
    </location>
</feature>
<reference evidence="2 3" key="1">
    <citation type="submission" date="2018-12" db="EMBL/GenBank/DDBJ databases">
        <authorList>
            <person name="Yang Y."/>
        </authorList>
    </citation>
    <scope>NUCLEOTIDE SEQUENCE [LARGE SCALE GENOMIC DNA]</scope>
    <source>
        <strain evidence="2 3">L-25-5w-1</strain>
    </source>
</reference>
<dbReference type="AlphaFoldDB" id="A0A431VCW0"/>
<accession>A0A431VCW0</accession>
<comment type="caution">
    <text evidence="2">The sequence shown here is derived from an EMBL/GenBank/DDBJ whole genome shotgun (WGS) entry which is preliminary data.</text>
</comment>
<feature type="compositionally biased region" description="Low complexity" evidence="1">
    <location>
        <begin position="182"/>
        <end position="195"/>
    </location>
</feature>
<feature type="compositionally biased region" description="Low complexity" evidence="1">
    <location>
        <begin position="143"/>
        <end position="154"/>
    </location>
</feature>
<name>A0A431VCW0_9PROT</name>
<gene>
    <name evidence="2" type="ORF">EJ903_20235</name>
</gene>
<feature type="compositionally biased region" description="Basic and acidic residues" evidence="1">
    <location>
        <begin position="62"/>
        <end position="74"/>
    </location>
</feature>
<organism evidence="2 3">
    <name type="scientific">Azospirillum griseum</name>
    <dbReference type="NCBI Taxonomy" id="2496639"/>
    <lineage>
        <taxon>Bacteria</taxon>
        <taxon>Pseudomonadati</taxon>
        <taxon>Pseudomonadota</taxon>
        <taxon>Alphaproteobacteria</taxon>
        <taxon>Rhodospirillales</taxon>
        <taxon>Azospirillaceae</taxon>
        <taxon>Azospirillum</taxon>
    </lineage>
</organism>
<evidence type="ECO:0008006" key="4">
    <source>
        <dbReference type="Google" id="ProtNLM"/>
    </source>
</evidence>